<gene>
    <name evidence="6" type="ORF">UPYG_G00063980</name>
</gene>
<dbReference type="Gene3D" id="3.40.50.300">
    <property type="entry name" value="P-loop containing nucleotide triphosphate hydrolases"/>
    <property type="match status" value="1"/>
</dbReference>
<comment type="caution">
    <text evidence="6">The sequence shown here is derived from an EMBL/GenBank/DDBJ whole genome shotgun (WGS) entry which is preliminary data.</text>
</comment>
<keyword evidence="2" id="KW-0547">Nucleotide-binding</keyword>
<dbReference type="EMBL" id="JAGEUA010000002">
    <property type="protein sequence ID" value="KAL1005785.1"/>
    <property type="molecule type" value="Genomic_DNA"/>
</dbReference>
<name>A0ABD0XPU3_UMBPY</name>
<dbReference type="FunFam" id="3.40.50.300:FF:002274">
    <property type="entry name" value="Si:dkeyp-69e1.8"/>
    <property type="match status" value="1"/>
</dbReference>
<feature type="compositionally biased region" description="Polar residues" evidence="4">
    <location>
        <begin position="455"/>
        <end position="464"/>
    </location>
</feature>
<feature type="region of interest" description="Disordered" evidence="4">
    <location>
        <begin position="31"/>
        <end position="70"/>
    </location>
</feature>
<dbReference type="AlphaFoldDB" id="A0ABD0XPU3"/>
<dbReference type="GO" id="GO:0005525">
    <property type="term" value="F:GTP binding"/>
    <property type="evidence" value="ECO:0007669"/>
    <property type="project" value="UniProtKB-KW"/>
</dbReference>
<dbReference type="InterPro" id="IPR006703">
    <property type="entry name" value="G_AIG1"/>
</dbReference>
<feature type="compositionally biased region" description="Basic and acidic residues" evidence="4">
    <location>
        <begin position="31"/>
        <end position="45"/>
    </location>
</feature>
<dbReference type="SUPFAM" id="SSF52540">
    <property type="entry name" value="P-loop containing nucleoside triphosphate hydrolases"/>
    <property type="match status" value="1"/>
</dbReference>
<accession>A0ABD0XPU3</accession>
<proteinExistence type="inferred from homology"/>
<dbReference type="Proteomes" id="UP001557470">
    <property type="component" value="Unassembled WGS sequence"/>
</dbReference>
<feature type="region of interest" description="Disordered" evidence="4">
    <location>
        <begin position="438"/>
        <end position="464"/>
    </location>
</feature>
<comment type="similarity">
    <text evidence="1">Belongs to the TRAFAC class TrmE-Era-EngA-EngB-Septin-like GTPase superfamily. AIG1/Toc34/Toc159-like paraseptin GTPase family. IAN subfamily.</text>
</comment>
<feature type="region of interest" description="Disordered" evidence="4">
    <location>
        <begin position="360"/>
        <end position="412"/>
    </location>
</feature>
<organism evidence="6 7">
    <name type="scientific">Umbra pygmaea</name>
    <name type="common">Eastern mudminnow</name>
    <dbReference type="NCBI Taxonomy" id="75934"/>
    <lineage>
        <taxon>Eukaryota</taxon>
        <taxon>Metazoa</taxon>
        <taxon>Chordata</taxon>
        <taxon>Craniata</taxon>
        <taxon>Vertebrata</taxon>
        <taxon>Euteleostomi</taxon>
        <taxon>Actinopterygii</taxon>
        <taxon>Neopterygii</taxon>
        <taxon>Teleostei</taxon>
        <taxon>Protacanthopterygii</taxon>
        <taxon>Esociformes</taxon>
        <taxon>Umbridae</taxon>
        <taxon>Umbra</taxon>
    </lineage>
</organism>
<dbReference type="PANTHER" id="PTHR10903">
    <property type="entry name" value="GTPASE, IMAP FAMILY MEMBER-RELATED"/>
    <property type="match status" value="1"/>
</dbReference>
<evidence type="ECO:0000256" key="4">
    <source>
        <dbReference type="SAM" id="MobiDB-lite"/>
    </source>
</evidence>
<dbReference type="PROSITE" id="PS51720">
    <property type="entry name" value="G_AIG1"/>
    <property type="match status" value="1"/>
</dbReference>
<keyword evidence="3" id="KW-0342">GTP-binding</keyword>
<protein>
    <recommendedName>
        <fullName evidence="5">AIG1-type G domain-containing protein</fullName>
    </recommendedName>
</protein>
<evidence type="ECO:0000256" key="2">
    <source>
        <dbReference type="ARBA" id="ARBA00022741"/>
    </source>
</evidence>
<dbReference type="InterPro" id="IPR027417">
    <property type="entry name" value="P-loop_NTPase"/>
</dbReference>
<dbReference type="PANTHER" id="PTHR10903:SF167">
    <property type="entry name" value="GTPASE IMAP FAMILY MEMBER 6-RELATED"/>
    <property type="match status" value="1"/>
</dbReference>
<dbReference type="InterPro" id="IPR045058">
    <property type="entry name" value="GIMA/IAN/Toc"/>
</dbReference>
<evidence type="ECO:0000313" key="6">
    <source>
        <dbReference type="EMBL" id="KAL1005785.1"/>
    </source>
</evidence>
<evidence type="ECO:0000256" key="3">
    <source>
        <dbReference type="ARBA" id="ARBA00023134"/>
    </source>
</evidence>
<evidence type="ECO:0000313" key="7">
    <source>
        <dbReference type="Proteomes" id="UP001557470"/>
    </source>
</evidence>
<reference evidence="6 7" key="1">
    <citation type="submission" date="2024-06" db="EMBL/GenBank/DDBJ databases">
        <authorList>
            <person name="Pan Q."/>
            <person name="Wen M."/>
            <person name="Jouanno E."/>
            <person name="Zahm M."/>
            <person name="Klopp C."/>
            <person name="Cabau C."/>
            <person name="Louis A."/>
            <person name="Berthelot C."/>
            <person name="Parey E."/>
            <person name="Roest Crollius H."/>
            <person name="Montfort J."/>
            <person name="Robinson-Rechavi M."/>
            <person name="Bouchez O."/>
            <person name="Lampietro C."/>
            <person name="Lopez Roques C."/>
            <person name="Donnadieu C."/>
            <person name="Postlethwait J."/>
            <person name="Bobe J."/>
            <person name="Verreycken H."/>
            <person name="Guiguen Y."/>
        </authorList>
    </citation>
    <scope>NUCLEOTIDE SEQUENCE [LARGE SCALE GENOMIC DNA]</scope>
    <source>
        <strain evidence="6">Up_M1</strain>
        <tissue evidence="6">Testis</tissue>
    </source>
</reference>
<keyword evidence="7" id="KW-1185">Reference proteome</keyword>
<sequence>MERRIEEETSLMEKREEIAKRRREALVRRTKEAAKRNEAMEERVAVRPRVKSLNTTPEPPAQPQNGDPAVLTRTPSFQLTKEGAILSQLSEGKVEPTQRVVNTLFHRINISPLSSPVHAPPVFSPTPSSPVSSSSEMRVVLLGRSGSGKSAAGNLILGREEFVSRPDSPTSITQECQKRKALVAGRLVAMVDTPDWFESDNPPELIRSQLSSCVALSAPGPHAFLLCVPVDQPAYAERRALEALEKVFGPGAIRNRTLVLFTYADRLRRSGKTTGGGVEGVEKYICSQRKDLLELVELCGDRYHVMDRGGRAGAAQGRRSVEELLEKVEQTVREGGGGCHTCTLFQETEDRVRARQKEIMMERRGGDRAAAPRYSSMQPLKEAEEEEALESTREEAERSVSAGDLENLPPLSSTAQASFMSSVWDTVGKTGAETLRNLPSLSSLMPSSSVPSSDEVGNNPSSAPPSSFLRSVWEMVGAVACRIPKLTAGGALLGGVLGVFLGGPTGGAIGATAGSVATEVGRWRFNKNVNPPAEEGLTVGLQEKMDKLLKTE</sequence>
<evidence type="ECO:0000256" key="1">
    <source>
        <dbReference type="ARBA" id="ARBA00008535"/>
    </source>
</evidence>
<feature type="domain" description="AIG1-type G" evidence="5">
    <location>
        <begin position="134"/>
        <end position="349"/>
    </location>
</feature>
<dbReference type="CDD" id="cd01852">
    <property type="entry name" value="AIG1"/>
    <property type="match status" value="1"/>
</dbReference>
<feature type="compositionally biased region" description="Low complexity" evidence="4">
    <location>
        <begin position="438"/>
        <end position="453"/>
    </location>
</feature>
<dbReference type="Pfam" id="PF04548">
    <property type="entry name" value="AIG1"/>
    <property type="match status" value="1"/>
</dbReference>
<evidence type="ECO:0000259" key="5">
    <source>
        <dbReference type="PROSITE" id="PS51720"/>
    </source>
</evidence>